<organism evidence="6 7">
    <name type="scientific">Stappia indica</name>
    <dbReference type="NCBI Taxonomy" id="538381"/>
    <lineage>
        <taxon>Bacteria</taxon>
        <taxon>Pseudomonadati</taxon>
        <taxon>Pseudomonadota</taxon>
        <taxon>Alphaproteobacteria</taxon>
        <taxon>Hyphomicrobiales</taxon>
        <taxon>Stappiaceae</taxon>
        <taxon>Stappia</taxon>
    </lineage>
</organism>
<dbReference type="InterPro" id="IPR002641">
    <property type="entry name" value="PNPLA_dom"/>
</dbReference>
<keyword evidence="3 4" id="KW-0443">Lipid metabolism</keyword>
<dbReference type="PANTHER" id="PTHR14226">
    <property type="entry name" value="NEUROPATHY TARGET ESTERASE/SWISS CHEESE D.MELANOGASTER"/>
    <property type="match status" value="1"/>
</dbReference>
<feature type="active site" description="Proton acceptor" evidence="4">
    <location>
        <position position="168"/>
    </location>
</feature>
<feature type="short sequence motif" description="DGA/G" evidence="4">
    <location>
        <begin position="168"/>
        <end position="170"/>
    </location>
</feature>
<dbReference type="SUPFAM" id="SSF52151">
    <property type="entry name" value="FabD/lysophospholipase-like"/>
    <property type="match status" value="1"/>
</dbReference>
<dbReference type="Pfam" id="PF01734">
    <property type="entry name" value="Patatin"/>
    <property type="match status" value="1"/>
</dbReference>
<dbReference type="InterPro" id="IPR050301">
    <property type="entry name" value="NTE"/>
</dbReference>
<evidence type="ECO:0000256" key="4">
    <source>
        <dbReference type="PROSITE-ProRule" id="PRU01161"/>
    </source>
</evidence>
<evidence type="ECO:0000259" key="5">
    <source>
        <dbReference type="PROSITE" id="PS51635"/>
    </source>
</evidence>
<protein>
    <submittedName>
        <fullName evidence="6">NTE family protein</fullName>
    </submittedName>
</protein>
<dbReference type="AlphaFoldDB" id="A0A285SN25"/>
<evidence type="ECO:0000313" key="6">
    <source>
        <dbReference type="EMBL" id="SOC09459.1"/>
    </source>
</evidence>
<dbReference type="GO" id="GO:0016042">
    <property type="term" value="P:lipid catabolic process"/>
    <property type="evidence" value="ECO:0007669"/>
    <property type="project" value="UniProtKB-UniRule"/>
</dbReference>
<dbReference type="PANTHER" id="PTHR14226:SF29">
    <property type="entry name" value="NEUROPATHY TARGET ESTERASE SWS"/>
    <property type="match status" value="1"/>
</dbReference>
<evidence type="ECO:0000256" key="2">
    <source>
        <dbReference type="ARBA" id="ARBA00022963"/>
    </source>
</evidence>
<evidence type="ECO:0000256" key="1">
    <source>
        <dbReference type="ARBA" id="ARBA00022801"/>
    </source>
</evidence>
<dbReference type="STRING" id="538381.GCA_001696535_02574"/>
<dbReference type="Proteomes" id="UP000219331">
    <property type="component" value="Unassembled WGS sequence"/>
</dbReference>
<keyword evidence="1 4" id="KW-0378">Hydrolase</keyword>
<dbReference type="EMBL" id="OBML01000006">
    <property type="protein sequence ID" value="SOC09459.1"/>
    <property type="molecule type" value="Genomic_DNA"/>
</dbReference>
<evidence type="ECO:0000313" key="7">
    <source>
        <dbReference type="Proteomes" id="UP000219331"/>
    </source>
</evidence>
<feature type="short sequence motif" description="GXSXG" evidence="4">
    <location>
        <begin position="39"/>
        <end position="43"/>
    </location>
</feature>
<feature type="active site" description="Nucleophile" evidence="4">
    <location>
        <position position="41"/>
    </location>
</feature>
<reference evidence="6 7" key="1">
    <citation type="submission" date="2017-08" db="EMBL/GenBank/DDBJ databases">
        <authorList>
            <person name="de Groot N.N."/>
        </authorList>
    </citation>
    <scope>NUCLEOTIDE SEQUENCE [LARGE SCALE GENOMIC DNA]</scope>
    <source>
        <strain evidence="6 7">USBA 352</strain>
    </source>
</reference>
<dbReference type="OrthoDB" id="5290098at2"/>
<dbReference type="RefSeq" id="WP_097175043.1">
    <property type="nucleotide sequence ID" value="NZ_OBML01000006.1"/>
</dbReference>
<keyword evidence="7" id="KW-1185">Reference proteome</keyword>
<accession>A0A285SN25</accession>
<proteinExistence type="predicted"/>
<feature type="domain" description="PNPLA" evidence="5">
    <location>
        <begin position="8"/>
        <end position="181"/>
    </location>
</feature>
<feature type="short sequence motif" description="GXGXXG" evidence="4">
    <location>
        <begin position="12"/>
        <end position="17"/>
    </location>
</feature>
<sequence length="283" mass="30205">MTTARIGLALGGGGARGIAHVPVIEAFDDLGVRPTAIAGTSIGAIFGAAHAAGLDGKALREISQATFADRNSVLARLWKLRPRKLGDLFGSPRIMQFDALKVLEQFVGQHIPATFNDLETPLTLIATDFYQCREVRLERGSLHHAVAASIAIPALFKPVTVGGRIMVDGGLVNPLPFDALPSNIDIVVASDVVGSPIPRKGRNLPGAGDAVFGATQILMQSIVLEKLKNRQPDVLVKPDISGFRVLDFMKTAMILEAAEPMREMVKQRVAAAIEAYETGREIA</sequence>
<keyword evidence="2 4" id="KW-0442">Lipid degradation</keyword>
<dbReference type="GO" id="GO:0016787">
    <property type="term" value="F:hydrolase activity"/>
    <property type="evidence" value="ECO:0007669"/>
    <property type="project" value="UniProtKB-UniRule"/>
</dbReference>
<dbReference type="InterPro" id="IPR016035">
    <property type="entry name" value="Acyl_Trfase/lysoPLipase"/>
</dbReference>
<evidence type="ECO:0000256" key="3">
    <source>
        <dbReference type="ARBA" id="ARBA00023098"/>
    </source>
</evidence>
<dbReference type="Gene3D" id="3.40.1090.10">
    <property type="entry name" value="Cytosolic phospholipase A2 catalytic domain"/>
    <property type="match status" value="2"/>
</dbReference>
<name>A0A285SN25_9HYPH</name>
<gene>
    <name evidence="6" type="ORF">SAMN05421512_10645</name>
</gene>
<dbReference type="PROSITE" id="PS51635">
    <property type="entry name" value="PNPLA"/>
    <property type="match status" value="1"/>
</dbReference>